<dbReference type="InterPro" id="IPR027797">
    <property type="entry name" value="PT-TG_dom"/>
</dbReference>
<dbReference type="InterPro" id="IPR050708">
    <property type="entry name" value="T6SS_VgrG/RHS"/>
</dbReference>
<dbReference type="InterPro" id="IPR022385">
    <property type="entry name" value="Rhs_assc_core"/>
</dbReference>
<name>A0A0F7F8H9_PAEDU</name>
<proteinExistence type="predicted"/>
<dbReference type="Pfam" id="PF14449">
    <property type="entry name" value="PT-TG"/>
    <property type="match status" value="1"/>
</dbReference>
<protein>
    <recommendedName>
        <fullName evidence="3">Pre-toxin TG domain-containing protein</fullName>
    </recommendedName>
</protein>
<reference evidence="4 5" key="1">
    <citation type="submission" date="2015-03" db="EMBL/GenBank/DDBJ databases">
        <authorList>
            <person name="Abdul Halim M."/>
        </authorList>
    </citation>
    <scope>NUCLEOTIDE SEQUENCE [LARGE SCALE GENOMIC DNA]</scope>
    <source>
        <strain evidence="4 5">ATCC 35681</strain>
    </source>
</reference>
<evidence type="ECO:0000313" key="4">
    <source>
        <dbReference type="EMBL" id="AKG33929.1"/>
    </source>
</evidence>
<dbReference type="HOGENOM" id="CLU_642267_0_0_9"/>
<evidence type="ECO:0000256" key="1">
    <source>
        <dbReference type="ARBA" id="ARBA00004613"/>
    </source>
</evidence>
<evidence type="ECO:0000256" key="2">
    <source>
        <dbReference type="ARBA" id="ARBA00022525"/>
    </source>
</evidence>
<dbReference type="SMR" id="A0A0F7F8H9"/>
<feature type="domain" description="Pre-toxin TG" evidence="3">
    <location>
        <begin position="308"/>
        <end position="380"/>
    </location>
</feature>
<dbReference type="PATRIC" id="fig|1333534.5.peg.982"/>
<dbReference type="NCBIfam" id="TIGR03696">
    <property type="entry name" value="Rhs_assc_core"/>
    <property type="match status" value="1"/>
</dbReference>
<dbReference type="OrthoDB" id="9816549at2"/>
<dbReference type="Proteomes" id="UP000034189">
    <property type="component" value="Chromosome"/>
</dbReference>
<dbReference type="Gene3D" id="2.180.10.10">
    <property type="entry name" value="RHS repeat-associated core"/>
    <property type="match status" value="1"/>
</dbReference>
<dbReference type="EMBL" id="CP011114">
    <property type="protein sequence ID" value="AKG33929.1"/>
    <property type="molecule type" value="Genomic_DNA"/>
</dbReference>
<dbReference type="PANTHER" id="PTHR32305:SF15">
    <property type="entry name" value="PROTEIN RHSA-RELATED"/>
    <property type="match status" value="1"/>
</dbReference>
<accession>A0A0F7F8H9</accession>
<comment type="subcellular location">
    <subcellularLocation>
        <location evidence="1">Secreted</location>
    </subcellularLocation>
</comment>
<gene>
    <name evidence="4" type="ORF">VK70_04485</name>
</gene>
<dbReference type="PANTHER" id="PTHR32305">
    <property type="match status" value="1"/>
</dbReference>
<reference evidence="4 5" key="2">
    <citation type="journal article" date="2016" name="Genome Announc.">
        <title>Genome Sequence of a Gram-Positive Diazotroph, Paenibacillus durus Type Strain ATCC 35681.</title>
        <authorList>
            <person name="Halim M.A."/>
            <person name="Rahman A.Y."/>
            <person name="Sim K.S."/>
            <person name="Yam H.C."/>
            <person name="Rahim A.A."/>
            <person name="Ghazali A.H."/>
            <person name="Najimudin N."/>
        </authorList>
    </citation>
    <scope>NUCLEOTIDE SEQUENCE [LARGE SCALE GENOMIC DNA]</scope>
    <source>
        <strain evidence="4 5">ATCC 35681</strain>
    </source>
</reference>
<dbReference type="AlphaFoldDB" id="A0A0F7F8H9"/>
<evidence type="ECO:0000313" key="5">
    <source>
        <dbReference type="Proteomes" id="UP000034189"/>
    </source>
</evidence>
<keyword evidence="2" id="KW-0964">Secreted</keyword>
<sequence length="427" mass="46557">MMRMVSWQALSDKRADGSVIYGAGYLYDAAGNVVTETVDGAPTVISSVYGSEYTVDINGPGLSPSAEPLTPGNAEMTYTADNRLATYNGSPVTYDADGNMTYGPLQGIPQAYEYDARNRLTEAGGVSYGYNSENNRTSVTANGVTTKYVIDPNAMLPRVLMETDGQGQAKARYVYGLGLIGREDASGDYQTYHYDRRGSTVALTDETGQTTDTYTYGNYGERLDHQGTIEQPFQYNGRDGVMTDANGLYYMRARYYNPDIKRFVNRDVVTGTISGAQTLNRYAYVNGNPISYVDPFGLSRDGDSIWLKGASFLADLTPGLGTVKGFQQAFTGRNYVTGERLSVADRWSEGIGSTLSLIPIPGLKYVGKYGTEEAVLAGKGIRKWLGLGGKGADKLDFVEETGRLGGKMYSERDLQLLGKYLKKEELD</sequence>
<dbReference type="GO" id="GO:0005576">
    <property type="term" value="C:extracellular region"/>
    <property type="evidence" value="ECO:0007669"/>
    <property type="project" value="UniProtKB-SubCell"/>
</dbReference>
<evidence type="ECO:0000259" key="3">
    <source>
        <dbReference type="Pfam" id="PF14449"/>
    </source>
</evidence>
<organism evidence="4 5">
    <name type="scientific">Paenibacillus durus ATCC 35681</name>
    <dbReference type="NCBI Taxonomy" id="1333534"/>
    <lineage>
        <taxon>Bacteria</taxon>
        <taxon>Bacillati</taxon>
        <taxon>Bacillota</taxon>
        <taxon>Bacilli</taxon>
        <taxon>Bacillales</taxon>
        <taxon>Paenibacillaceae</taxon>
        <taxon>Paenibacillus</taxon>
    </lineage>
</organism>